<dbReference type="Gene3D" id="3.60.40.10">
    <property type="entry name" value="PPM-type phosphatase domain"/>
    <property type="match status" value="1"/>
</dbReference>
<dbReference type="Pfam" id="PF13672">
    <property type="entry name" value="PP2C_2"/>
    <property type="match status" value="1"/>
</dbReference>
<dbReference type="SUPFAM" id="SSF81606">
    <property type="entry name" value="PP2C-like"/>
    <property type="match status" value="1"/>
</dbReference>
<dbReference type="EMBL" id="CP007145">
    <property type="protein sequence ID" value="AHJ97992.1"/>
    <property type="molecule type" value="Genomic_DNA"/>
</dbReference>
<dbReference type="InterPro" id="IPR036457">
    <property type="entry name" value="PPM-type-like_dom_sf"/>
</dbReference>
<reference evidence="2 3" key="1">
    <citation type="submission" date="2014-01" db="EMBL/GenBank/DDBJ databases">
        <title>Complete genome sequence of ionizing-radiation resistance bacterium Hymenobacter swuensis DY53.</title>
        <authorList>
            <person name="Jung J.-H."/>
            <person name="Jeong S.-W."/>
            <person name="Joe M.-H."/>
            <person name="Cho y.-j."/>
            <person name="Kim M.-K."/>
            <person name="Lim S.-Y."/>
        </authorList>
    </citation>
    <scope>NUCLEOTIDE SEQUENCE [LARGE SCALE GENOMIC DNA]</scope>
    <source>
        <strain evidence="2 3">DY53</strain>
    </source>
</reference>
<dbReference type="eggNOG" id="COG2208">
    <property type="taxonomic scope" value="Bacteria"/>
</dbReference>
<proteinExistence type="predicted"/>
<evidence type="ECO:0000313" key="3">
    <source>
        <dbReference type="Proteomes" id="UP000019423"/>
    </source>
</evidence>
<name>W8F1W8_9BACT</name>
<feature type="domain" description="PPM-type phosphatase" evidence="1">
    <location>
        <begin position="15"/>
        <end position="189"/>
    </location>
</feature>
<dbReference type="PATRIC" id="fig|1227739.3.peg.2594"/>
<organism evidence="2 3">
    <name type="scientific">Hymenobacter swuensis DY53</name>
    <dbReference type="NCBI Taxonomy" id="1227739"/>
    <lineage>
        <taxon>Bacteria</taxon>
        <taxon>Pseudomonadati</taxon>
        <taxon>Bacteroidota</taxon>
        <taxon>Cytophagia</taxon>
        <taxon>Cytophagales</taxon>
        <taxon>Hymenobacteraceae</taxon>
        <taxon>Hymenobacter</taxon>
    </lineage>
</organism>
<dbReference type="OrthoDB" id="654410at2"/>
<evidence type="ECO:0000259" key="1">
    <source>
        <dbReference type="Pfam" id="PF13672"/>
    </source>
</evidence>
<dbReference type="Proteomes" id="UP000019423">
    <property type="component" value="Chromosome"/>
</dbReference>
<dbReference type="KEGG" id="hsw:Hsw_2397"/>
<dbReference type="InterPro" id="IPR001932">
    <property type="entry name" value="PPM-type_phosphatase-like_dom"/>
</dbReference>
<accession>W8F1W8</accession>
<dbReference type="RefSeq" id="WP_044002280.1">
    <property type="nucleotide sequence ID" value="NZ_CP007145.1"/>
</dbReference>
<dbReference type="AlphaFoldDB" id="W8F1W8"/>
<evidence type="ECO:0000313" key="2">
    <source>
        <dbReference type="EMBL" id="AHJ97992.1"/>
    </source>
</evidence>
<gene>
    <name evidence="2" type="ORF">Hsw_2397</name>
</gene>
<sequence>MQIYQLLQRGAYHADFCEDFSVVQPLGAHHLLLAVLDGCTMGRESHFASTLMAKVLRKVVKERAYRQFYGDLPTAPLETELRGIIAAVFEEVRQLKSQLHLETTELLTTLVVALLDTHSRQVVVLALGDATVALNGQLTRFEQDNRPDYLAYHLHRPFAEWYDQQQQMLHAPDCTDLGLATDGIDSFAPTDTAAVEVDVPDVPAYLLLDQELAGRDEMLTIKVRRLEKTFGLVPTDDVAILRVRFA</sequence>
<protein>
    <recommendedName>
        <fullName evidence="1">PPM-type phosphatase domain-containing protein</fullName>
    </recommendedName>
</protein>
<dbReference type="STRING" id="1227739.Hsw_2397"/>
<dbReference type="HOGENOM" id="CLU_1141624_0_0_10"/>
<keyword evidence="3" id="KW-1185">Reference proteome</keyword>